<gene>
    <name evidence="1" type="ORF">CCHLO57077_00017546</name>
</gene>
<sequence length="337" mass="38829">MAATMRRERIASRAFSLARLAKKQSPRAQQVFATPELLETILQMVEDMPTMIASAPLVCRAWKNHIDTSPALQRALFFAPDLKTTMSDPDAEVSFRLNPLLSQHFGALVQVPLNFECTRMGTNLEGMFDIKKLLKTGMSITKYKRKNLRKTGLGINKYKRKSLHDQFTYKRASWRRMLITQPPARKVGLVHPHQDWHTPSILEKAVLVEGLRMGQFWDTVYYTLWSPYSEAAYNRKVRIAFRLGSPDAHIWARGANSSRKSHRKIIADIEFLFEIEDEGYPAIEAEREAECEKEKRDTADQFRSDGYDEAQILASIDPQDIQCVSPWRESRNRPNRA</sequence>
<proteinExistence type="predicted"/>
<protein>
    <recommendedName>
        <fullName evidence="3">F-box domain-containing protein</fullName>
    </recommendedName>
</protein>
<keyword evidence="2" id="KW-1185">Reference proteome</keyword>
<dbReference type="AlphaFoldDB" id="A0AA35LYK6"/>
<evidence type="ECO:0000313" key="2">
    <source>
        <dbReference type="Proteomes" id="UP001160390"/>
    </source>
</evidence>
<dbReference type="Proteomes" id="UP001160390">
    <property type="component" value="Unassembled WGS sequence"/>
</dbReference>
<accession>A0AA35LYK6</accession>
<evidence type="ECO:0008006" key="3">
    <source>
        <dbReference type="Google" id="ProtNLM"/>
    </source>
</evidence>
<dbReference type="EMBL" id="CABFNP030000767">
    <property type="protein sequence ID" value="CAI6085639.1"/>
    <property type="molecule type" value="Genomic_DNA"/>
</dbReference>
<evidence type="ECO:0000313" key="1">
    <source>
        <dbReference type="EMBL" id="CAI6085639.1"/>
    </source>
</evidence>
<name>A0AA35LYK6_9HYPO</name>
<organism evidence="1 2">
    <name type="scientific">Clonostachys chloroleuca</name>
    <dbReference type="NCBI Taxonomy" id="1926264"/>
    <lineage>
        <taxon>Eukaryota</taxon>
        <taxon>Fungi</taxon>
        <taxon>Dikarya</taxon>
        <taxon>Ascomycota</taxon>
        <taxon>Pezizomycotina</taxon>
        <taxon>Sordariomycetes</taxon>
        <taxon>Hypocreomycetidae</taxon>
        <taxon>Hypocreales</taxon>
        <taxon>Bionectriaceae</taxon>
        <taxon>Clonostachys</taxon>
    </lineage>
</organism>
<comment type="caution">
    <text evidence="1">The sequence shown here is derived from an EMBL/GenBank/DDBJ whole genome shotgun (WGS) entry which is preliminary data.</text>
</comment>
<reference evidence="1" key="1">
    <citation type="submission" date="2023-01" db="EMBL/GenBank/DDBJ databases">
        <authorList>
            <person name="Piombo E."/>
        </authorList>
    </citation>
    <scope>NUCLEOTIDE SEQUENCE</scope>
</reference>